<dbReference type="CDD" id="cd03801">
    <property type="entry name" value="GT4_PimA-like"/>
    <property type="match status" value="1"/>
</dbReference>
<dbReference type="OrthoDB" id="9801609at2"/>
<dbReference type="AlphaFoldDB" id="A0A4P7BWR2"/>
<evidence type="ECO:0000313" key="3">
    <source>
        <dbReference type="EMBL" id="QBQ54391.1"/>
    </source>
</evidence>
<gene>
    <name evidence="3" type="ORF">E3U44_07605</name>
</gene>
<protein>
    <submittedName>
        <fullName evidence="3">Glycosyltransferase family 1 protein</fullName>
    </submittedName>
</protein>
<dbReference type="InterPro" id="IPR001296">
    <property type="entry name" value="Glyco_trans_1"/>
</dbReference>
<name>A0A4P7BWR2_9GAMM</name>
<dbReference type="EMBL" id="CP038033">
    <property type="protein sequence ID" value="QBQ54391.1"/>
    <property type="molecule type" value="Genomic_DNA"/>
</dbReference>
<accession>A0A4P7BWR2</accession>
<evidence type="ECO:0000256" key="1">
    <source>
        <dbReference type="ARBA" id="ARBA00022679"/>
    </source>
</evidence>
<dbReference type="PANTHER" id="PTHR46401">
    <property type="entry name" value="GLYCOSYLTRANSFERASE WBBK-RELATED"/>
    <property type="match status" value="1"/>
</dbReference>
<dbReference type="Gene3D" id="3.40.50.2000">
    <property type="entry name" value="Glycogen Phosphorylase B"/>
    <property type="match status" value="1"/>
</dbReference>
<dbReference type="SUPFAM" id="SSF53756">
    <property type="entry name" value="UDP-Glycosyltransferase/glycogen phosphorylase"/>
    <property type="match status" value="1"/>
</dbReference>
<evidence type="ECO:0000259" key="2">
    <source>
        <dbReference type="Pfam" id="PF00534"/>
    </source>
</evidence>
<dbReference type="GO" id="GO:0016757">
    <property type="term" value="F:glycosyltransferase activity"/>
    <property type="evidence" value="ECO:0007669"/>
    <property type="project" value="InterPro"/>
</dbReference>
<dbReference type="Proteomes" id="UP000294325">
    <property type="component" value="Chromosome"/>
</dbReference>
<dbReference type="PANTHER" id="PTHR46401:SF2">
    <property type="entry name" value="GLYCOSYLTRANSFERASE WBBK-RELATED"/>
    <property type="match status" value="1"/>
</dbReference>
<keyword evidence="1 3" id="KW-0808">Transferase</keyword>
<proteinExistence type="predicted"/>
<feature type="domain" description="Glycosyl transferase family 1" evidence="2">
    <location>
        <begin position="218"/>
        <end position="300"/>
    </location>
</feature>
<evidence type="ECO:0000313" key="4">
    <source>
        <dbReference type="Proteomes" id="UP000294325"/>
    </source>
</evidence>
<reference evidence="3 4" key="1">
    <citation type="submission" date="2019-03" db="EMBL/GenBank/DDBJ databases">
        <title>The genome sequence of Nitrosococcus wardiae strain D1FHST reveals the archetypal metabolic capacity of ammonia-oxidizing Gammaproteobacteria.</title>
        <authorList>
            <person name="Wang L."/>
            <person name="Lim C.K."/>
            <person name="Hanson T.E."/>
            <person name="Dang H."/>
            <person name="Klotz M.G."/>
        </authorList>
    </citation>
    <scope>NUCLEOTIDE SEQUENCE [LARGE SCALE GENOMIC DNA]</scope>
    <source>
        <strain evidence="3 4">D1FHS</strain>
    </source>
</reference>
<dbReference type="KEGG" id="nwr:E3U44_07605"/>
<keyword evidence="4" id="KW-1185">Reference proteome</keyword>
<sequence length="335" mass="39169">MSIYVFSPHSNIPYGGIRVFYRYVDILNKNGFDAYIVHDKPNFRCEWFENDTQIAYVDKIISFLRKKKSHNDVYLKWPLRKILPNDYMVIPAIHSQKLVELAKGVKKIIFNQGCYAVFSRYFFDEEKIIAPFDHEDVISAIVVSKDSYNYLNYVFPHIPIHRHFNSISLDLFSYQIKKKKQICYMPKAHTKDIRQVINILKLRSALKDFELVPIIDKSEKEVASIMKESAIFLSFSHAEGFGLPPVEAMACGCIVIGYHGQGGREYFNPEFSFPIEEGDIVTFSKTIENVILDYDLKKQCFDRKIKLARDFVEKNYSPTKEEENVLNFWNSMTKN</sequence>
<dbReference type="Pfam" id="PF00534">
    <property type="entry name" value="Glycos_transf_1"/>
    <property type="match status" value="1"/>
</dbReference>
<dbReference type="RefSeq" id="WP_134357591.1">
    <property type="nucleotide sequence ID" value="NZ_CP038033.1"/>
</dbReference>
<organism evidence="3 4">
    <name type="scientific">Nitrosococcus wardiae</name>
    <dbReference type="NCBI Taxonomy" id="1814290"/>
    <lineage>
        <taxon>Bacteria</taxon>
        <taxon>Pseudomonadati</taxon>
        <taxon>Pseudomonadota</taxon>
        <taxon>Gammaproteobacteria</taxon>
        <taxon>Chromatiales</taxon>
        <taxon>Chromatiaceae</taxon>
        <taxon>Nitrosococcus</taxon>
    </lineage>
</organism>